<evidence type="ECO:0000259" key="2">
    <source>
        <dbReference type="Pfam" id="PF09992"/>
    </source>
</evidence>
<dbReference type="InterPro" id="IPR018711">
    <property type="entry name" value="NAGPA"/>
</dbReference>
<comment type="caution">
    <text evidence="3">The sequence shown here is derived from an EMBL/GenBank/DDBJ whole genome shotgun (WGS) entry which is preliminary data.</text>
</comment>
<feature type="chain" id="PRO_5015746204" description="Phosphodiester glycosidase domain-containing protein" evidence="1">
    <location>
        <begin position="21"/>
        <end position="684"/>
    </location>
</feature>
<dbReference type="PANTHER" id="PTHR40446">
    <property type="entry name" value="N-ACETYLGLUCOSAMINE-1-PHOSPHODIESTER ALPHA-N-ACETYLGLUCOSAMINIDASE"/>
    <property type="match status" value="1"/>
</dbReference>
<dbReference type="EMBL" id="PVBQ01000019">
    <property type="protein sequence ID" value="PRD45597.1"/>
    <property type="molecule type" value="Genomic_DNA"/>
</dbReference>
<dbReference type="RefSeq" id="WP_105718398.1">
    <property type="nucleotide sequence ID" value="NZ_PVBQ01000019.1"/>
</dbReference>
<keyword evidence="4" id="KW-1185">Reference proteome</keyword>
<dbReference type="Pfam" id="PF09992">
    <property type="entry name" value="NAGPA"/>
    <property type="match status" value="1"/>
</dbReference>
<reference evidence="3 4" key="1">
    <citation type="submission" date="2018-02" db="EMBL/GenBank/DDBJ databases">
        <title>The draft genome of Sphingobacterium sp. 5JN-11.</title>
        <authorList>
            <person name="Liu L."/>
            <person name="Li L."/>
            <person name="Liang L."/>
            <person name="Zhang X."/>
            <person name="Wang T."/>
        </authorList>
    </citation>
    <scope>NUCLEOTIDE SEQUENCE [LARGE SCALE GENOMIC DNA]</scope>
    <source>
        <strain evidence="3 4">5JN-11</strain>
    </source>
</reference>
<dbReference type="PROSITE" id="PS51257">
    <property type="entry name" value="PROKAR_LIPOPROTEIN"/>
    <property type="match status" value="1"/>
</dbReference>
<evidence type="ECO:0000313" key="4">
    <source>
        <dbReference type="Proteomes" id="UP000239711"/>
    </source>
</evidence>
<dbReference type="OrthoDB" id="9809781at2"/>
<evidence type="ECO:0000256" key="1">
    <source>
        <dbReference type="SAM" id="SignalP"/>
    </source>
</evidence>
<dbReference type="Proteomes" id="UP000239711">
    <property type="component" value="Unassembled WGS sequence"/>
</dbReference>
<dbReference type="AlphaFoldDB" id="A0A2S9IYK1"/>
<protein>
    <recommendedName>
        <fullName evidence="2">Phosphodiester glycosidase domain-containing protein</fullName>
    </recommendedName>
</protein>
<gene>
    <name evidence="3" type="ORF">C5745_17720</name>
</gene>
<keyword evidence="1" id="KW-0732">Signal</keyword>
<accession>A0A2S9IYK1</accession>
<name>A0A2S9IYK1_9SPHI</name>
<feature type="domain" description="Phosphodiester glycosidase" evidence="2">
    <location>
        <begin position="120"/>
        <end position="322"/>
    </location>
</feature>
<dbReference type="Gene3D" id="2.160.20.110">
    <property type="match status" value="1"/>
</dbReference>
<dbReference type="PANTHER" id="PTHR40446:SF2">
    <property type="entry name" value="N-ACETYLGLUCOSAMINE-1-PHOSPHODIESTER ALPHA-N-ACETYLGLUCOSAMINIDASE"/>
    <property type="match status" value="1"/>
</dbReference>
<evidence type="ECO:0000313" key="3">
    <source>
        <dbReference type="EMBL" id="PRD45597.1"/>
    </source>
</evidence>
<feature type="signal peptide" evidence="1">
    <location>
        <begin position="1"/>
        <end position="20"/>
    </location>
</feature>
<proteinExistence type="predicted"/>
<sequence length="684" mass="73736">MKKHNLFLALFFLACFTTLVPISGCSKKILDNSEFGNLLPELQEPEPPVTNETLKDKDGWVSDTIENGFIHYQFSKYIQTQTANQFVNVVELDLSNPDYELEFVSLGDRDTLSAVAEARGAIAAINGTYEADASFIKANGNIASPVTLTEGHLRFWKHEGAISYNAGQDLTIGYGTKDSYAQSPYINIFSGAPLLIDDYRNAGEDFIGDVTGINLNSLDYEDYRRHQGVRHPRTAVALTEDNKLLLITIDGRFSESAGMTAKEATQFLTNYFAPQYALNMDGGGSTTMFVKDKGYKGVVNYPTDNGVRNHYGQRLLRTFILVKKKSGSNEQFAGGDGTADNPYLIATANHLQNMHSLNWSNTESNPYYFKLTADIDMIGRNWIPINNADPYMKFLHFDGNGHLIKNLTSKDASYASLFGVLFGSCKDLGLVDVDIQSTNGGGAFGGYLGLRSPDKPVKVGVIENCFSTGKVTGTDAVGGIAGNVGKANGGKTSIIVNSFSTAEVIATNAGTSNSRAGGLAGIVWDGGKVDNGFSAGKILSNTNSGRGAGGLLGWTDGDVKGLIAFNPTVENVGNGLAGRVVTNMGQVAGVIAQGENCWASEDVVVIKNGTPVPASSFVTGIVTVRDTPYDGETKSKTFLSDMNNYQSVLGWQLGPQNPWASTVNSKGYPILQWLFLRGDYESYY</sequence>
<organism evidence="3 4">
    <name type="scientific">Sphingobacterium haloxyli</name>
    <dbReference type="NCBI Taxonomy" id="2100533"/>
    <lineage>
        <taxon>Bacteria</taxon>
        <taxon>Pseudomonadati</taxon>
        <taxon>Bacteroidota</taxon>
        <taxon>Sphingobacteriia</taxon>
        <taxon>Sphingobacteriales</taxon>
        <taxon>Sphingobacteriaceae</taxon>
        <taxon>Sphingobacterium</taxon>
    </lineage>
</organism>